<dbReference type="EnsemblMetazoa" id="XM_003388571.3">
    <property type="protein sequence ID" value="XP_003388619.1"/>
    <property type="gene ID" value="LOC100634111"/>
</dbReference>
<dbReference type="Pfam" id="PF25413">
    <property type="entry name" value="Rossman_Mical"/>
    <property type="match status" value="1"/>
</dbReference>
<dbReference type="InterPro" id="IPR050540">
    <property type="entry name" value="F-actin_Monoox_Mical"/>
</dbReference>
<dbReference type="OMA" id="WPEGTGC"/>
<dbReference type="GO" id="GO:0005737">
    <property type="term" value="C:cytoplasm"/>
    <property type="evidence" value="ECO:0007669"/>
    <property type="project" value="UniProtKB-SubCell"/>
</dbReference>
<dbReference type="Gene3D" id="3.50.50.60">
    <property type="entry name" value="FAD/NAD(P)-binding domain"/>
    <property type="match status" value="1"/>
</dbReference>
<dbReference type="eggNOG" id="KOG1700">
    <property type="taxonomic scope" value="Eukaryota"/>
</dbReference>
<dbReference type="SUPFAM" id="SSF51905">
    <property type="entry name" value="FAD/NAD(P)-binding domain"/>
    <property type="match status" value="1"/>
</dbReference>
<reference evidence="4" key="2">
    <citation type="submission" date="2017-05" db="UniProtKB">
        <authorList>
            <consortium name="EnsemblMetazoa"/>
        </authorList>
    </citation>
    <scope>IDENTIFICATION</scope>
</reference>
<gene>
    <name evidence="4" type="primary">100634111</name>
</gene>
<proteinExistence type="predicted"/>
<feature type="domain" description="[F-actin]-monooxygenase MICAL1-3-like Rossman" evidence="3">
    <location>
        <begin position="232"/>
        <end position="361"/>
    </location>
</feature>
<evidence type="ECO:0000256" key="2">
    <source>
        <dbReference type="ARBA" id="ARBA00022490"/>
    </source>
</evidence>
<evidence type="ECO:0000256" key="1">
    <source>
        <dbReference type="ARBA" id="ARBA00004496"/>
    </source>
</evidence>
<keyword evidence="5" id="KW-1185">Reference proteome</keyword>
<dbReference type="AlphaFoldDB" id="A0A1X7U9E3"/>
<comment type="subcellular location">
    <subcellularLocation>
        <location evidence="1">Cytoplasm</location>
    </subcellularLocation>
</comment>
<sequence length="483" mass="54317">MSESKGLGKLFRAFFEANDLQEIVSTFRAVCREVEVDPDQRENFYQTLKERLHDWRCDPLWPMLDERLARPVYEGQSPCKGKRLLVVGAGPIGLRMAIEGIMLGAEVDVVEKRESFTRNNVVHLWPFVVQDLKGLGAKHFHSRFCSGSIHHAAIRLLQVLLLKTCLLLGVKIHFPVSFQDLIEPQTDSDDWRVLFEPPTTPLSSQTFDSIIAADGKQYCLPGFTGKEFRAKLAIGITMNFVNNRKKSDILVEEIGGWSYHCDQAFFNKLAKDHGIELENIVYYKDETHYFVMTAKKSSLLEKGVLLKDYPTSGELLSRDNVCRDALVDYAKEAAVYTTKGGLGELVFAPNYRGDKDVAMFDFTGMMYSDNASKILERKGKKLLLGIAGDSLFESFWPTGSGMGRGVLGVFDAAWMFKRFCQGDPPLEVVKEREGLFNGLRSVFSLVSNTNGYTIDPVTRYGLARMSSLSVPQDTTQIYDTDAV</sequence>
<dbReference type="Proteomes" id="UP000007879">
    <property type="component" value="Unassembled WGS sequence"/>
</dbReference>
<evidence type="ECO:0000313" key="4">
    <source>
        <dbReference type="EnsemblMetazoa" id="Aqu2.1.24375_001"/>
    </source>
</evidence>
<dbReference type="InterPro" id="IPR057494">
    <property type="entry name" value="Rossman_Mical"/>
</dbReference>
<dbReference type="InterPro" id="IPR036188">
    <property type="entry name" value="FAD/NAD-bd_sf"/>
</dbReference>
<evidence type="ECO:0000259" key="3">
    <source>
        <dbReference type="Pfam" id="PF25413"/>
    </source>
</evidence>
<dbReference type="OrthoDB" id="20799at2759"/>
<dbReference type="KEGG" id="aqu:100634111"/>
<accession>A0A1X7U9E3</accession>
<reference evidence="5" key="1">
    <citation type="journal article" date="2010" name="Nature">
        <title>The Amphimedon queenslandica genome and the evolution of animal complexity.</title>
        <authorList>
            <person name="Srivastava M."/>
            <person name="Simakov O."/>
            <person name="Chapman J."/>
            <person name="Fahey B."/>
            <person name="Gauthier M.E."/>
            <person name="Mitros T."/>
            <person name="Richards G.S."/>
            <person name="Conaco C."/>
            <person name="Dacre M."/>
            <person name="Hellsten U."/>
            <person name="Larroux C."/>
            <person name="Putnam N.H."/>
            <person name="Stanke M."/>
            <person name="Adamska M."/>
            <person name="Darling A."/>
            <person name="Degnan S.M."/>
            <person name="Oakley T.H."/>
            <person name="Plachetzki D.C."/>
            <person name="Zhai Y."/>
            <person name="Adamski M."/>
            <person name="Calcino A."/>
            <person name="Cummins S.F."/>
            <person name="Goodstein D.M."/>
            <person name="Harris C."/>
            <person name="Jackson D.J."/>
            <person name="Leys S.P."/>
            <person name="Shu S."/>
            <person name="Woodcroft B.J."/>
            <person name="Vervoort M."/>
            <person name="Kosik K.S."/>
            <person name="Manning G."/>
            <person name="Degnan B.M."/>
            <person name="Rokhsar D.S."/>
        </authorList>
    </citation>
    <scope>NUCLEOTIDE SEQUENCE [LARGE SCALE GENOMIC DNA]</scope>
</reference>
<name>A0A1X7U9E3_AMPQE</name>
<dbReference type="EnsemblMetazoa" id="Aqu2.1.24375_001">
    <property type="protein sequence ID" value="Aqu2.1.24375_001"/>
    <property type="gene ID" value="Aqu2.1.24375"/>
</dbReference>
<organism evidence="4">
    <name type="scientific">Amphimedon queenslandica</name>
    <name type="common">Sponge</name>
    <dbReference type="NCBI Taxonomy" id="400682"/>
    <lineage>
        <taxon>Eukaryota</taxon>
        <taxon>Metazoa</taxon>
        <taxon>Porifera</taxon>
        <taxon>Demospongiae</taxon>
        <taxon>Heteroscleromorpha</taxon>
        <taxon>Haplosclerida</taxon>
        <taxon>Niphatidae</taxon>
        <taxon>Amphimedon</taxon>
    </lineage>
</organism>
<dbReference type="PANTHER" id="PTHR23167">
    <property type="entry name" value="CALPONIN HOMOLOGY DOMAIN-CONTAINING PROTEIN DDB_G0272472-RELATED"/>
    <property type="match status" value="1"/>
</dbReference>
<dbReference type="PANTHER" id="PTHR23167:SF54">
    <property type="entry name" value="[F-ACTIN]-MONOOXYGENASE MICAL"/>
    <property type="match status" value="1"/>
</dbReference>
<dbReference type="InParanoid" id="A0A1X7U9E3"/>
<evidence type="ECO:0000313" key="5">
    <source>
        <dbReference type="Proteomes" id="UP000007879"/>
    </source>
</evidence>
<keyword evidence="2" id="KW-0963">Cytoplasm</keyword>
<protein>
    <recommendedName>
        <fullName evidence="3">[F-actin]-monooxygenase MICAL1-3-like Rossman domain-containing protein</fullName>
    </recommendedName>
</protein>